<evidence type="ECO:0000313" key="2">
    <source>
        <dbReference type="Proteomes" id="UP000001548"/>
    </source>
</evidence>
<dbReference type="GO" id="GO:0005737">
    <property type="term" value="C:cytoplasm"/>
    <property type="evidence" value="ECO:0000318"/>
    <property type="project" value="GO_Central"/>
</dbReference>
<dbReference type="SMR" id="A8B6B3"/>
<dbReference type="GeneID" id="5702351"/>
<dbReference type="AlphaFoldDB" id="A8B6B3"/>
<dbReference type="SUPFAM" id="SSF158997">
    <property type="entry name" value="Trm112p-like"/>
    <property type="match status" value="1"/>
</dbReference>
<dbReference type="InterPro" id="IPR005651">
    <property type="entry name" value="Trm112-like"/>
</dbReference>
<evidence type="ECO:0000313" key="1">
    <source>
        <dbReference type="EMBL" id="KAE8305002.1"/>
    </source>
</evidence>
<sequence>MYLSALGVLACPHCRAPFILSCTALQRDEFTDLHKRAKVSAILTRACWKRILNSCIAGKIAVPEKYALHDSDVVDPEALTDEEVDQFYELLFLQAVVEGELICSGCNKAYEIRNRIPRLTLLS</sequence>
<dbReference type="RefSeq" id="XP_001709428.1">
    <property type="nucleotide sequence ID" value="XM_001709376.1"/>
</dbReference>
<dbReference type="Gene3D" id="2.20.25.10">
    <property type="match status" value="1"/>
</dbReference>
<dbReference type="Proteomes" id="UP000001548">
    <property type="component" value="Unassembled WGS sequence"/>
</dbReference>
<dbReference type="STRING" id="184922.A8B6B3"/>
<dbReference type="VEuPathDB" id="GiardiaDB:GL50803_2710"/>
<dbReference type="Pfam" id="PF03966">
    <property type="entry name" value="Trm112p"/>
    <property type="match status" value="1"/>
</dbReference>
<gene>
    <name evidence="1" type="ORF">GL50803_002710</name>
</gene>
<dbReference type="KEGG" id="gla:GL50803_002710"/>
<dbReference type="GO" id="GO:0043528">
    <property type="term" value="C:tRNA (m2G10) methyltransferase complex"/>
    <property type="evidence" value="ECO:0000318"/>
    <property type="project" value="GO_Central"/>
</dbReference>
<dbReference type="GO" id="GO:0030490">
    <property type="term" value="P:maturation of SSU-rRNA"/>
    <property type="evidence" value="ECO:0000318"/>
    <property type="project" value="GO_Central"/>
</dbReference>
<dbReference type="GO" id="GO:0000470">
    <property type="term" value="P:maturation of LSU-rRNA"/>
    <property type="evidence" value="ECO:0000318"/>
    <property type="project" value="GO_Central"/>
</dbReference>
<proteinExistence type="predicted"/>
<reference evidence="1 2" key="1">
    <citation type="journal article" date="2007" name="Science">
        <title>Genomic minimalism in the early diverging intestinal parasite Giardia lamblia.</title>
        <authorList>
            <person name="Morrison H.G."/>
            <person name="McArthur A.G."/>
            <person name="Gillin F.D."/>
            <person name="Aley S.B."/>
            <person name="Adam R.D."/>
            <person name="Olsen G.J."/>
            <person name="Best A.A."/>
            <person name="Cande W.Z."/>
            <person name="Chen F."/>
            <person name="Cipriano M.J."/>
            <person name="Davids B.J."/>
            <person name="Dawson S.C."/>
            <person name="Elmendorf H.G."/>
            <person name="Hehl A.B."/>
            <person name="Holder M.E."/>
            <person name="Huse S.M."/>
            <person name="Kim U.U."/>
            <person name="Lasek-Nesselquist E."/>
            <person name="Manning G."/>
            <person name="Nigam A."/>
            <person name="Nixon J.E."/>
            <person name="Palm D."/>
            <person name="Passamaneck N.E."/>
            <person name="Prabhu A."/>
            <person name="Reich C.I."/>
            <person name="Reiner D.S."/>
            <person name="Samuelson J."/>
            <person name="Svard S.G."/>
            <person name="Sogin M.L."/>
        </authorList>
    </citation>
    <scope>NUCLEOTIDE SEQUENCE [LARGE SCALE GENOMIC DNA]</scope>
    <source>
        <strain evidence="1 2">WB C6</strain>
    </source>
</reference>
<dbReference type="GO" id="GO:2000234">
    <property type="term" value="P:positive regulation of rRNA processing"/>
    <property type="evidence" value="ECO:0000318"/>
    <property type="project" value="GO_Central"/>
</dbReference>
<keyword evidence="2" id="KW-1185">Reference proteome</keyword>
<comment type="caution">
    <text evidence="1">The sequence shown here is derived from an EMBL/GenBank/DDBJ whole genome shotgun (WGS) entry which is preliminary data.</text>
</comment>
<name>A8B6B3_GIAIC</name>
<dbReference type="GO" id="GO:0005634">
    <property type="term" value="C:nucleus"/>
    <property type="evidence" value="ECO:0000318"/>
    <property type="project" value="GO_Central"/>
</dbReference>
<dbReference type="HOGENOM" id="CLU_2019605_0_0_1"/>
<accession>A8B6B3</accession>
<protein>
    <submittedName>
        <fullName evidence="1">Trm112p-like protein</fullName>
    </submittedName>
</protein>
<organism evidence="1 2">
    <name type="scientific">Giardia intestinalis (strain ATCC 50803 / WB clone C6)</name>
    <name type="common">Giardia lamblia</name>
    <dbReference type="NCBI Taxonomy" id="184922"/>
    <lineage>
        <taxon>Eukaryota</taxon>
        <taxon>Metamonada</taxon>
        <taxon>Diplomonadida</taxon>
        <taxon>Hexamitidae</taxon>
        <taxon>Giardiinae</taxon>
        <taxon>Giardia</taxon>
    </lineage>
</organism>
<dbReference type="GO" id="GO:0141106">
    <property type="term" value="F:tRNA methyltransferase activator activity"/>
    <property type="evidence" value="ECO:0000318"/>
    <property type="project" value="GO_Central"/>
</dbReference>
<dbReference type="EMBL" id="AACB03000001">
    <property type="protein sequence ID" value="KAE8305002.1"/>
    <property type="molecule type" value="Genomic_DNA"/>
</dbReference>
<dbReference type="OMA" id="LACPHCR"/>